<dbReference type="AlphaFoldDB" id="A0A0D2M974"/>
<evidence type="ECO:0000313" key="3">
    <source>
        <dbReference type="Proteomes" id="UP000054498"/>
    </source>
</evidence>
<keyword evidence="3" id="KW-1185">Reference proteome</keyword>
<reference evidence="2 3" key="1">
    <citation type="journal article" date="2013" name="BMC Genomics">
        <title>Reconstruction of the lipid metabolism for the microalga Monoraphidium neglectum from its genome sequence reveals characteristics suitable for biofuel production.</title>
        <authorList>
            <person name="Bogen C."/>
            <person name="Al-Dilaimi A."/>
            <person name="Albersmeier A."/>
            <person name="Wichmann J."/>
            <person name="Grundmann M."/>
            <person name="Rupp O."/>
            <person name="Lauersen K.J."/>
            <person name="Blifernez-Klassen O."/>
            <person name="Kalinowski J."/>
            <person name="Goesmann A."/>
            <person name="Mussgnug J.H."/>
            <person name="Kruse O."/>
        </authorList>
    </citation>
    <scope>NUCLEOTIDE SEQUENCE [LARGE SCALE GENOMIC DNA]</scope>
    <source>
        <strain evidence="2 3">SAG 48.87</strain>
    </source>
</reference>
<dbReference type="GeneID" id="25740991"/>
<feature type="compositionally biased region" description="Gly residues" evidence="1">
    <location>
        <begin position="104"/>
        <end position="116"/>
    </location>
</feature>
<feature type="compositionally biased region" description="Low complexity" evidence="1">
    <location>
        <begin position="131"/>
        <end position="149"/>
    </location>
</feature>
<evidence type="ECO:0000313" key="2">
    <source>
        <dbReference type="EMBL" id="KIY99844.1"/>
    </source>
</evidence>
<dbReference type="PANTHER" id="PTHR31762">
    <property type="entry name" value="FAS-BINDING FACTOR-LIKE PROTEIN"/>
    <property type="match status" value="1"/>
</dbReference>
<dbReference type="InterPro" id="IPR040321">
    <property type="entry name" value="SCD2-like"/>
</dbReference>
<gene>
    <name evidence="2" type="ORF">MNEG_8115</name>
</gene>
<dbReference type="STRING" id="145388.A0A0D2M974"/>
<evidence type="ECO:0000256" key="1">
    <source>
        <dbReference type="SAM" id="MobiDB-lite"/>
    </source>
</evidence>
<dbReference type="RefSeq" id="XP_013898864.1">
    <property type="nucleotide sequence ID" value="XM_014043410.1"/>
</dbReference>
<dbReference type="OrthoDB" id="531885at2759"/>
<feature type="region of interest" description="Disordered" evidence="1">
    <location>
        <begin position="89"/>
        <end position="192"/>
    </location>
</feature>
<sequence length="349" mass="36810">MQVLLERSEGIKAHAIAEAELALSQLEEARAALDPLLLAPEEVEALALGSCWLARYWGLAAAFGIHLEVSEAAAERWREVAPPPSAMLDAARRAATAATRRGGRSGGGGGSGGGGSAASSSRGGVSRCETEGGASTTSGGDQQQQQQHQLAAWWIHQRRQQQQQDDRRRRQRSDGGGGGGAVRRPDGDGGARGLLLEEASAADAADVDLALRQLAELGVEAEVMGALAEQARARRAVVQLPQAGAAPEGLTPVALGPEEAEEVRFQAARLLYLWASAAAAGVEAPLSGERAEYWAWRLARGRETLRDFTDLRHGFQELRLRGVEQLLWDARRAAAAAAAEEARADGALS</sequence>
<accession>A0A0D2M974</accession>
<name>A0A0D2M974_9CHLO</name>
<dbReference type="GO" id="GO:0000911">
    <property type="term" value="P:cytokinesis by cell plate formation"/>
    <property type="evidence" value="ECO:0007669"/>
    <property type="project" value="InterPro"/>
</dbReference>
<protein>
    <submittedName>
        <fullName evidence="2">Uncharacterized protein</fullName>
    </submittedName>
</protein>
<dbReference type="Proteomes" id="UP000054498">
    <property type="component" value="Unassembled WGS sequence"/>
</dbReference>
<organism evidence="2 3">
    <name type="scientific">Monoraphidium neglectum</name>
    <dbReference type="NCBI Taxonomy" id="145388"/>
    <lineage>
        <taxon>Eukaryota</taxon>
        <taxon>Viridiplantae</taxon>
        <taxon>Chlorophyta</taxon>
        <taxon>core chlorophytes</taxon>
        <taxon>Chlorophyceae</taxon>
        <taxon>CS clade</taxon>
        <taxon>Sphaeropleales</taxon>
        <taxon>Selenastraceae</taxon>
        <taxon>Monoraphidium</taxon>
    </lineage>
</organism>
<dbReference type="KEGG" id="mng:MNEG_8115"/>
<dbReference type="EMBL" id="KK101727">
    <property type="protein sequence ID" value="KIY99844.1"/>
    <property type="molecule type" value="Genomic_DNA"/>
</dbReference>
<proteinExistence type="predicted"/>
<dbReference type="PANTHER" id="PTHR31762:SF10">
    <property type="entry name" value="FAS-BINDING FACTOR-LIKE PROTEIN"/>
    <property type="match status" value="1"/>
</dbReference>